<evidence type="ECO:0000313" key="3">
    <source>
        <dbReference type="Proteomes" id="UP000324222"/>
    </source>
</evidence>
<dbReference type="Proteomes" id="UP000324222">
    <property type="component" value="Unassembled WGS sequence"/>
</dbReference>
<accession>A0A5B7K8E0</accession>
<protein>
    <submittedName>
        <fullName evidence="2">Uncharacterized protein</fullName>
    </submittedName>
</protein>
<reference evidence="2 3" key="1">
    <citation type="submission" date="2019-05" db="EMBL/GenBank/DDBJ databases">
        <title>Another draft genome of Portunus trituberculatus and its Hox gene families provides insights of decapod evolution.</title>
        <authorList>
            <person name="Jeong J.-H."/>
            <person name="Song I."/>
            <person name="Kim S."/>
            <person name="Choi T."/>
            <person name="Kim D."/>
            <person name="Ryu S."/>
            <person name="Kim W."/>
        </authorList>
    </citation>
    <scope>NUCLEOTIDE SEQUENCE [LARGE SCALE GENOMIC DNA]</scope>
    <source>
        <tissue evidence="2">Muscle</tissue>
    </source>
</reference>
<organism evidence="2 3">
    <name type="scientific">Portunus trituberculatus</name>
    <name type="common">Swimming crab</name>
    <name type="synonym">Neptunus trituberculatus</name>
    <dbReference type="NCBI Taxonomy" id="210409"/>
    <lineage>
        <taxon>Eukaryota</taxon>
        <taxon>Metazoa</taxon>
        <taxon>Ecdysozoa</taxon>
        <taxon>Arthropoda</taxon>
        <taxon>Crustacea</taxon>
        <taxon>Multicrustacea</taxon>
        <taxon>Malacostraca</taxon>
        <taxon>Eumalacostraca</taxon>
        <taxon>Eucarida</taxon>
        <taxon>Decapoda</taxon>
        <taxon>Pleocyemata</taxon>
        <taxon>Brachyura</taxon>
        <taxon>Eubrachyura</taxon>
        <taxon>Portunoidea</taxon>
        <taxon>Portunidae</taxon>
        <taxon>Portuninae</taxon>
        <taxon>Portunus</taxon>
    </lineage>
</organism>
<name>A0A5B7K8E0_PORTR</name>
<proteinExistence type="predicted"/>
<feature type="region of interest" description="Disordered" evidence="1">
    <location>
        <begin position="15"/>
        <end position="44"/>
    </location>
</feature>
<dbReference type="EMBL" id="VSRR010143202">
    <property type="protein sequence ID" value="MPD04863.1"/>
    <property type="molecule type" value="Genomic_DNA"/>
</dbReference>
<evidence type="ECO:0000313" key="2">
    <source>
        <dbReference type="EMBL" id="MPD04863.1"/>
    </source>
</evidence>
<keyword evidence="3" id="KW-1185">Reference proteome</keyword>
<evidence type="ECO:0000256" key="1">
    <source>
        <dbReference type="SAM" id="MobiDB-lite"/>
    </source>
</evidence>
<gene>
    <name evidence="2" type="ORF">E2C01_100574</name>
</gene>
<comment type="caution">
    <text evidence="2">The sequence shown here is derived from an EMBL/GenBank/DDBJ whole genome shotgun (WGS) entry which is preliminary data.</text>
</comment>
<dbReference type="AlphaFoldDB" id="A0A5B7K8E0"/>
<sequence length="44" mass="4637">MCSFYVTRGSLVATSRGSPARQPLWKRKTEPAVRGQEASVGGGG</sequence>